<sequence>MHNSGHLFWYQGKKSLQSLIFYKISVVIKLLHVFFTHEKKVWNNRLSAIAADSPDNPLIENETEFNNSVQEFVQTGRMSEKLLHHLLITKTSFTTSDKMKVAVKLLQSFHLLFEMTDSSQRLSYTMPYFSQEYFTDLTSSKRRPAKFSVDLFLVA</sequence>
<keyword evidence="2" id="KW-1185">Reference proteome</keyword>
<protein>
    <submittedName>
        <fullName evidence="1">Uncharacterized protein</fullName>
    </submittedName>
</protein>
<evidence type="ECO:0000313" key="2">
    <source>
        <dbReference type="Proteomes" id="UP000593567"/>
    </source>
</evidence>
<reference evidence="1" key="1">
    <citation type="submission" date="2020-06" db="EMBL/GenBank/DDBJ databases">
        <title>Draft genome of Bugula neritina, a colonial animal packing powerful symbionts and potential medicines.</title>
        <authorList>
            <person name="Rayko M."/>
        </authorList>
    </citation>
    <scope>NUCLEOTIDE SEQUENCE [LARGE SCALE GENOMIC DNA]</scope>
    <source>
        <strain evidence="1">Kwan_BN1</strain>
    </source>
</reference>
<accession>A0A7J7JGH7</accession>
<organism evidence="1 2">
    <name type="scientific">Bugula neritina</name>
    <name type="common">Brown bryozoan</name>
    <name type="synonym">Sertularia neritina</name>
    <dbReference type="NCBI Taxonomy" id="10212"/>
    <lineage>
        <taxon>Eukaryota</taxon>
        <taxon>Metazoa</taxon>
        <taxon>Spiralia</taxon>
        <taxon>Lophotrochozoa</taxon>
        <taxon>Bryozoa</taxon>
        <taxon>Gymnolaemata</taxon>
        <taxon>Cheilostomatida</taxon>
        <taxon>Flustrina</taxon>
        <taxon>Buguloidea</taxon>
        <taxon>Bugulidae</taxon>
        <taxon>Bugula</taxon>
    </lineage>
</organism>
<name>A0A7J7JGH7_BUGNE</name>
<dbReference type="EMBL" id="VXIV02002492">
    <property type="protein sequence ID" value="KAF6025127.1"/>
    <property type="molecule type" value="Genomic_DNA"/>
</dbReference>
<dbReference type="AlphaFoldDB" id="A0A7J7JGH7"/>
<dbReference type="Proteomes" id="UP000593567">
    <property type="component" value="Unassembled WGS sequence"/>
</dbReference>
<proteinExistence type="predicted"/>
<gene>
    <name evidence="1" type="ORF">EB796_016557</name>
</gene>
<comment type="caution">
    <text evidence="1">The sequence shown here is derived from an EMBL/GenBank/DDBJ whole genome shotgun (WGS) entry which is preliminary data.</text>
</comment>
<evidence type="ECO:0000313" key="1">
    <source>
        <dbReference type="EMBL" id="KAF6025127.1"/>
    </source>
</evidence>